<evidence type="ECO:0000256" key="6">
    <source>
        <dbReference type="ARBA" id="ARBA00022692"/>
    </source>
</evidence>
<comment type="caution">
    <text evidence="19">The sequence shown here is derived from an EMBL/GenBank/DDBJ whole genome shotgun (WGS) entry which is preliminary data.</text>
</comment>
<dbReference type="PANTHER" id="PTHR32552:SF68">
    <property type="entry name" value="FERRICHROME OUTER MEMBRANE TRANSPORTER_PHAGE RECEPTOR"/>
    <property type="match status" value="1"/>
</dbReference>
<evidence type="ECO:0000256" key="1">
    <source>
        <dbReference type="ARBA" id="ARBA00004571"/>
    </source>
</evidence>
<keyword evidence="9" id="KW-0406">Ion transport</keyword>
<dbReference type="Proteomes" id="UP000295645">
    <property type="component" value="Unassembled WGS sequence"/>
</dbReference>
<feature type="chain" id="PRO_5021017230" evidence="16">
    <location>
        <begin position="31"/>
        <end position="727"/>
    </location>
</feature>
<evidence type="ECO:0000256" key="13">
    <source>
        <dbReference type="ARBA" id="ARBA00023237"/>
    </source>
</evidence>
<dbReference type="InterPro" id="IPR000531">
    <property type="entry name" value="Beta-barrel_TonB"/>
</dbReference>
<dbReference type="InterPro" id="IPR012910">
    <property type="entry name" value="Plug_dom"/>
</dbReference>
<evidence type="ECO:0000256" key="3">
    <source>
        <dbReference type="ARBA" id="ARBA00022448"/>
    </source>
</evidence>
<evidence type="ECO:0000256" key="15">
    <source>
        <dbReference type="RuleBase" id="RU003357"/>
    </source>
</evidence>
<evidence type="ECO:0000256" key="2">
    <source>
        <dbReference type="ARBA" id="ARBA00009810"/>
    </source>
</evidence>
<evidence type="ECO:0000256" key="8">
    <source>
        <dbReference type="ARBA" id="ARBA00023004"/>
    </source>
</evidence>
<sequence length="727" mass="80337">MDPRRPTRMTIKRLPSVLLATFLLPTLSYATDNDTTDPQKARPEQAAKLSAIDVQAAVSDMDARTAESATKTRTPLIETPQMVSVVTQEQIRMQGAQSVVQALGYSAGVAGYGPNLRSDWYTVIRGFSPSLYLDGLQLPVTMNLASWIVDPYQLERVDVLHGPSSVLYGQGDPGGTVDMVSKVAGGPPVHEVQMQIGDRARKQLAFDYGDYLSKDGQWSYRIVAVGRKQDIANTPFGSSRVMVAPSIAWKPSADTSLVVTANYLRDRLNASDSFLPAVGTIQPSPYGRISPHTFIGDPDFTKYLKHEYAAGYRFEHRFDDAWTFRQNARYSRTWLDNNMLYGIGMAEDGHSIDRYAGIAKPDYRRLTVDNQLEARFNTGAFQHTVLMGVDYQSQRTSDPENYALGPAVDLYNPVYTPVDPAIFAPGAANYPQDLQQRQKQLGVYAQDQIKYDDHWVLVLSGRQDWSRSESIDYAVANASKAKQNDHAFTGRVGLVYLADNGLAPYLSYSESFNPQTVANAYGAPFRPTTGTQYEAGLRFQPKGTQTTLTAAVFQIRQQNVTTPDPDQINHPNGYVQTGEVRSRGVELEARTSFANGINMIGSYTYQDVRNTKANDNTLNKWPVSIPIPRELASLWADYTLSGGDLAGLGFGGGVRYVSSSFGAPDNSLRVPAYTLIDATAFYQLPQWRLALNLSNLANKVYIAGCYDATRCMYGSGRTAMLSATYDW</sequence>
<evidence type="ECO:0000259" key="17">
    <source>
        <dbReference type="Pfam" id="PF00593"/>
    </source>
</evidence>
<keyword evidence="8" id="KW-0408">Iron</keyword>
<dbReference type="AlphaFoldDB" id="A0A4R3YYC2"/>
<keyword evidence="10 15" id="KW-0798">TonB box</keyword>
<dbReference type="Pfam" id="PF00593">
    <property type="entry name" value="TonB_dep_Rec_b-barrel"/>
    <property type="match status" value="1"/>
</dbReference>
<dbReference type="EMBL" id="SMCS01000001">
    <property type="protein sequence ID" value="TCV97650.1"/>
    <property type="molecule type" value="Genomic_DNA"/>
</dbReference>
<evidence type="ECO:0000256" key="5">
    <source>
        <dbReference type="ARBA" id="ARBA00022496"/>
    </source>
</evidence>
<keyword evidence="11 14" id="KW-0472">Membrane</keyword>
<comment type="similarity">
    <text evidence="2 14 15">Belongs to the TonB-dependent receptor family.</text>
</comment>
<dbReference type="PROSITE" id="PS52016">
    <property type="entry name" value="TONB_DEPENDENT_REC_3"/>
    <property type="match status" value="1"/>
</dbReference>
<evidence type="ECO:0000256" key="12">
    <source>
        <dbReference type="ARBA" id="ARBA00023170"/>
    </source>
</evidence>
<keyword evidence="7 16" id="KW-0732">Signal</keyword>
<dbReference type="NCBIfam" id="TIGR01783">
    <property type="entry name" value="TonB-siderophor"/>
    <property type="match status" value="1"/>
</dbReference>
<dbReference type="Gene3D" id="2.40.170.20">
    <property type="entry name" value="TonB-dependent receptor, beta-barrel domain"/>
    <property type="match status" value="1"/>
</dbReference>
<keyword evidence="12 19" id="KW-0675">Receptor</keyword>
<dbReference type="GO" id="GO:0015891">
    <property type="term" value="P:siderophore transport"/>
    <property type="evidence" value="ECO:0007669"/>
    <property type="project" value="InterPro"/>
</dbReference>
<keyword evidence="13 14" id="KW-0998">Cell outer membrane</keyword>
<gene>
    <name evidence="19" type="ORF">EC912_101667</name>
</gene>
<keyword evidence="5" id="KW-0410">Iron transport</keyword>
<dbReference type="PANTHER" id="PTHR32552">
    <property type="entry name" value="FERRICHROME IRON RECEPTOR-RELATED"/>
    <property type="match status" value="1"/>
</dbReference>
<dbReference type="OrthoDB" id="127311at2"/>
<proteinExistence type="inferred from homology"/>
<feature type="signal peptide" evidence="16">
    <location>
        <begin position="1"/>
        <end position="30"/>
    </location>
</feature>
<evidence type="ECO:0000313" key="20">
    <source>
        <dbReference type="Proteomes" id="UP000295645"/>
    </source>
</evidence>
<feature type="domain" description="TonB-dependent receptor plug" evidence="18">
    <location>
        <begin position="76"/>
        <end position="176"/>
    </location>
</feature>
<reference evidence="19 20" key="1">
    <citation type="submission" date="2019-03" db="EMBL/GenBank/DDBJ databases">
        <title>Above-ground endophytic microbial communities from plants in different locations in the United States.</title>
        <authorList>
            <person name="Frank C."/>
        </authorList>
    </citation>
    <scope>NUCLEOTIDE SEQUENCE [LARGE SCALE GENOMIC DNA]</scope>
    <source>
        <strain evidence="19 20">LP_13_YM</strain>
    </source>
</reference>
<dbReference type="GO" id="GO:0009279">
    <property type="term" value="C:cell outer membrane"/>
    <property type="evidence" value="ECO:0007669"/>
    <property type="project" value="UniProtKB-SubCell"/>
</dbReference>
<evidence type="ECO:0000256" key="10">
    <source>
        <dbReference type="ARBA" id="ARBA00023077"/>
    </source>
</evidence>
<name>A0A4R3YYC2_9GAMM</name>
<dbReference type="GO" id="GO:0038023">
    <property type="term" value="F:signaling receptor activity"/>
    <property type="evidence" value="ECO:0007669"/>
    <property type="project" value="InterPro"/>
</dbReference>
<dbReference type="CDD" id="cd01347">
    <property type="entry name" value="ligand_gated_channel"/>
    <property type="match status" value="1"/>
</dbReference>
<dbReference type="GO" id="GO:0015344">
    <property type="term" value="F:siderophore uptake transmembrane transporter activity"/>
    <property type="evidence" value="ECO:0007669"/>
    <property type="project" value="TreeGrafter"/>
</dbReference>
<dbReference type="InterPro" id="IPR036942">
    <property type="entry name" value="Beta-barrel_TonB_sf"/>
</dbReference>
<dbReference type="FunFam" id="2.40.170.20:FF:000005">
    <property type="entry name" value="TonB-dependent siderophore receptor"/>
    <property type="match status" value="1"/>
</dbReference>
<organism evidence="19 20">
    <name type="scientific">Luteibacter rhizovicinus</name>
    <dbReference type="NCBI Taxonomy" id="242606"/>
    <lineage>
        <taxon>Bacteria</taxon>
        <taxon>Pseudomonadati</taxon>
        <taxon>Pseudomonadota</taxon>
        <taxon>Gammaproteobacteria</taxon>
        <taxon>Lysobacterales</taxon>
        <taxon>Rhodanobacteraceae</taxon>
        <taxon>Luteibacter</taxon>
    </lineage>
</organism>
<comment type="subcellular location">
    <subcellularLocation>
        <location evidence="1 14">Cell outer membrane</location>
        <topology evidence="1 14">Multi-pass membrane protein</topology>
    </subcellularLocation>
</comment>
<accession>A0A4R3YYC2</accession>
<evidence type="ECO:0000256" key="11">
    <source>
        <dbReference type="ARBA" id="ARBA00023136"/>
    </source>
</evidence>
<feature type="domain" description="TonB-dependent receptor-like beta-barrel" evidence="17">
    <location>
        <begin position="249"/>
        <end position="696"/>
    </location>
</feature>
<dbReference type="InterPro" id="IPR039426">
    <property type="entry name" value="TonB-dep_rcpt-like"/>
</dbReference>
<dbReference type="InterPro" id="IPR010105">
    <property type="entry name" value="TonB_sidphr_rcpt"/>
</dbReference>
<evidence type="ECO:0000313" key="19">
    <source>
        <dbReference type="EMBL" id="TCV97650.1"/>
    </source>
</evidence>
<evidence type="ECO:0000256" key="14">
    <source>
        <dbReference type="PROSITE-ProRule" id="PRU01360"/>
    </source>
</evidence>
<keyword evidence="6 14" id="KW-0812">Transmembrane</keyword>
<keyword evidence="3 14" id="KW-0813">Transport</keyword>
<protein>
    <submittedName>
        <fullName evidence="19">Iron complex outermembrane receptor protein</fullName>
    </submittedName>
</protein>
<dbReference type="Gene3D" id="2.170.130.10">
    <property type="entry name" value="TonB-dependent receptor, plug domain"/>
    <property type="match status" value="1"/>
</dbReference>
<keyword evidence="4 14" id="KW-1134">Transmembrane beta strand</keyword>
<dbReference type="SUPFAM" id="SSF56935">
    <property type="entry name" value="Porins"/>
    <property type="match status" value="1"/>
</dbReference>
<dbReference type="InterPro" id="IPR037066">
    <property type="entry name" value="Plug_dom_sf"/>
</dbReference>
<evidence type="ECO:0000259" key="18">
    <source>
        <dbReference type="Pfam" id="PF07715"/>
    </source>
</evidence>
<evidence type="ECO:0000256" key="7">
    <source>
        <dbReference type="ARBA" id="ARBA00022729"/>
    </source>
</evidence>
<evidence type="ECO:0000256" key="4">
    <source>
        <dbReference type="ARBA" id="ARBA00022452"/>
    </source>
</evidence>
<evidence type="ECO:0000256" key="9">
    <source>
        <dbReference type="ARBA" id="ARBA00023065"/>
    </source>
</evidence>
<dbReference type="Pfam" id="PF07715">
    <property type="entry name" value="Plug"/>
    <property type="match status" value="1"/>
</dbReference>
<evidence type="ECO:0000256" key="16">
    <source>
        <dbReference type="SAM" id="SignalP"/>
    </source>
</evidence>
<keyword evidence="20" id="KW-1185">Reference proteome</keyword>